<sequence length="198" mass="22050">MSEASSLKELAEAEAECRRCPLWRDATQAVPGAGRRNARLMLIGEQPGDKEDLAGEPFVGPAGAILNKAMADAGLSREEIFLTNSVKHFKHEQRGKRRLHKRPNAGEIDQCRWWLGLELRLVRPKLAVALGATAFRGVAGRPGRISDLRGRVLDDVCEVPVFVTVHPSFLLRIRDNRESAYRQFVRDLEACGRLAAQM</sequence>
<dbReference type="NCBIfam" id="TIGR03914">
    <property type="entry name" value="UDG_fam_dom"/>
    <property type="match status" value="1"/>
</dbReference>
<dbReference type="Gene3D" id="3.40.470.10">
    <property type="entry name" value="Uracil-DNA glycosylase-like domain"/>
    <property type="match status" value="1"/>
</dbReference>
<evidence type="ECO:0000256" key="9">
    <source>
        <dbReference type="ARBA" id="ARBA00023204"/>
    </source>
</evidence>
<evidence type="ECO:0000256" key="2">
    <source>
        <dbReference type="ARBA" id="ARBA00019403"/>
    </source>
</evidence>
<evidence type="ECO:0000256" key="8">
    <source>
        <dbReference type="ARBA" id="ARBA00023014"/>
    </source>
</evidence>
<name>A0ABT3QXI9_9HYPH</name>
<evidence type="ECO:0000256" key="6">
    <source>
        <dbReference type="ARBA" id="ARBA00022801"/>
    </source>
</evidence>
<evidence type="ECO:0000256" key="1">
    <source>
        <dbReference type="ARBA" id="ARBA00006521"/>
    </source>
</evidence>
<comment type="similarity">
    <text evidence="1">Belongs to the uracil-DNA glycosylase (UDG) superfamily. Type 4 (UDGa) family.</text>
</comment>
<dbReference type="InterPro" id="IPR005273">
    <property type="entry name" value="Ura-DNA_glyco_family4"/>
</dbReference>
<dbReference type="InterPro" id="IPR036895">
    <property type="entry name" value="Uracil-DNA_glycosylase-like_sf"/>
</dbReference>
<evidence type="ECO:0000256" key="3">
    <source>
        <dbReference type="ARBA" id="ARBA00022485"/>
    </source>
</evidence>
<keyword evidence="9" id="KW-0234">DNA repair</keyword>
<evidence type="ECO:0000259" key="10">
    <source>
        <dbReference type="SMART" id="SM00986"/>
    </source>
</evidence>
<dbReference type="EMBL" id="JAPEVI010000002">
    <property type="protein sequence ID" value="MCX2721556.1"/>
    <property type="molecule type" value="Genomic_DNA"/>
</dbReference>
<reference evidence="11 12" key="1">
    <citation type="journal article" date="2016" name="Int. J. Syst. Evol. Microbiol.">
        <title>Labrenzia salina sp. nov., isolated from the rhizosphere of the halophyte Arthrocnemum macrostachyum.</title>
        <authorList>
            <person name="Camacho M."/>
            <person name="Redondo-Gomez S."/>
            <person name="Rodriguez-Llorente I."/>
            <person name="Rohde M."/>
            <person name="Sproer C."/>
            <person name="Schumann P."/>
            <person name="Klenk H.P."/>
            <person name="Montero-Calasanz M.D.C."/>
        </authorList>
    </citation>
    <scope>NUCLEOTIDE SEQUENCE [LARGE SCALE GENOMIC DNA]</scope>
    <source>
        <strain evidence="11 12">DSM 29163</strain>
    </source>
</reference>
<dbReference type="InterPro" id="IPR005122">
    <property type="entry name" value="Uracil-DNA_glycosylase-like"/>
</dbReference>
<dbReference type="NCBIfam" id="TIGR00758">
    <property type="entry name" value="UDG_fam4"/>
    <property type="match status" value="1"/>
</dbReference>
<dbReference type="SMART" id="SM00986">
    <property type="entry name" value="UDG"/>
    <property type="match status" value="1"/>
</dbReference>
<evidence type="ECO:0000256" key="4">
    <source>
        <dbReference type="ARBA" id="ARBA00022723"/>
    </source>
</evidence>
<proteinExistence type="inferred from homology"/>
<dbReference type="SUPFAM" id="SSF52141">
    <property type="entry name" value="Uracil-DNA glycosylase-like"/>
    <property type="match status" value="1"/>
</dbReference>
<keyword evidence="12" id="KW-1185">Reference proteome</keyword>
<keyword evidence="5" id="KW-0227">DNA damage</keyword>
<comment type="caution">
    <text evidence="11">The sequence shown here is derived from an EMBL/GenBank/DDBJ whole genome shotgun (WGS) entry which is preliminary data.</text>
</comment>
<evidence type="ECO:0000256" key="5">
    <source>
        <dbReference type="ARBA" id="ARBA00022763"/>
    </source>
</evidence>
<protein>
    <recommendedName>
        <fullName evidence="2">Type-4 uracil-DNA glycosylase</fullName>
    </recommendedName>
</protein>
<dbReference type="RefSeq" id="WP_265961251.1">
    <property type="nucleotide sequence ID" value="NZ_JAPEVI010000002.1"/>
</dbReference>
<feature type="domain" description="Uracil-DNA glycosylase-like" evidence="10">
    <location>
        <begin position="31"/>
        <end position="189"/>
    </location>
</feature>
<evidence type="ECO:0000256" key="7">
    <source>
        <dbReference type="ARBA" id="ARBA00023004"/>
    </source>
</evidence>
<dbReference type="InterPro" id="IPR051536">
    <property type="entry name" value="UDG_Type-4/5"/>
</dbReference>
<dbReference type="SMART" id="SM00987">
    <property type="entry name" value="UreE_C"/>
    <property type="match status" value="1"/>
</dbReference>
<keyword evidence="7" id="KW-0408">Iron</keyword>
<keyword evidence="8" id="KW-0411">Iron-sulfur</keyword>
<dbReference type="PANTHER" id="PTHR33693:SF9">
    <property type="entry name" value="TYPE-4 URACIL-DNA GLYCOSYLASE"/>
    <property type="match status" value="1"/>
</dbReference>
<evidence type="ECO:0000313" key="11">
    <source>
        <dbReference type="EMBL" id="MCX2721556.1"/>
    </source>
</evidence>
<keyword evidence="4" id="KW-0479">Metal-binding</keyword>
<dbReference type="PANTHER" id="PTHR33693">
    <property type="entry name" value="TYPE-5 URACIL-DNA GLYCOSYLASE"/>
    <property type="match status" value="1"/>
</dbReference>
<dbReference type="Proteomes" id="UP001300261">
    <property type="component" value="Unassembled WGS sequence"/>
</dbReference>
<keyword evidence="6" id="KW-0378">Hydrolase</keyword>
<keyword evidence="3" id="KW-0004">4Fe-4S</keyword>
<organism evidence="11 12">
    <name type="scientific">Roseibium salinum</name>
    <dbReference type="NCBI Taxonomy" id="1604349"/>
    <lineage>
        <taxon>Bacteria</taxon>
        <taxon>Pseudomonadati</taxon>
        <taxon>Pseudomonadota</taxon>
        <taxon>Alphaproteobacteria</taxon>
        <taxon>Hyphomicrobiales</taxon>
        <taxon>Stappiaceae</taxon>
        <taxon>Roseibium</taxon>
    </lineage>
</organism>
<dbReference type="Pfam" id="PF03167">
    <property type="entry name" value="UDG"/>
    <property type="match status" value="1"/>
</dbReference>
<evidence type="ECO:0000313" key="12">
    <source>
        <dbReference type="Proteomes" id="UP001300261"/>
    </source>
</evidence>
<accession>A0ABT3QXI9</accession>
<gene>
    <name evidence="11" type="ORF">ON753_03920</name>
</gene>
<dbReference type="CDD" id="cd10030">
    <property type="entry name" value="UDG-F4_TTUDGA_SPO1dp_like"/>
    <property type="match status" value="1"/>
</dbReference>